<accession>A0ACB5UK13</accession>
<evidence type="ECO:0000313" key="1">
    <source>
        <dbReference type="EMBL" id="GMQ63296.1"/>
    </source>
</evidence>
<keyword evidence="2" id="KW-1185">Reference proteome</keyword>
<comment type="caution">
    <text evidence="1">The sequence shown here is derived from an EMBL/GenBank/DDBJ whole genome shotgun (WGS) entry which is preliminary data.</text>
</comment>
<dbReference type="Proteomes" id="UP001374599">
    <property type="component" value="Unassembled WGS sequence"/>
</dbReference>
<evidence type="ECO:0000313" key="2">
    <source>
        <dbReference type="Proteomes" id="UP001374599"/>
    </source>
</evidence>
<gene>
    <name evidence="1" type="primary">rfbH</name>
    <name evidence="1" type="ORF">AN2V17_25290</name>
</gene>
<proteinExistence type="predicted"/>
<dbReference type="EMBL" id="BTPU01000037">
    <property type="protein sequence ID" value="GMQ63296.1"/>
    <property type="molecule type" value="Genomic_DNA"/>
</dbReference>
<reference evidence="1" key="1">
    <citation type="submission" date="2023-09" db="EMBL/GenBank/DDBJ databases">
        <title>Vallitalea sediminicola and Vallitalea maricola sp. nov., anaerobic bacteria isolated from marine sediment.</title>
        <authorList>
            <person name="Hirano S."/>
            <person name="Maeda A."/>
            <person name="Terahara T."/>
            <person name="Mori K."/>
            <person name="Hamada M."/>
            <person name="Matsumoto R."/>
            <person name="Kobayashi T."/>
        </authorList>
    </citation>
    <scope>NUCLEOTIDE SEQUENCE</scope>
    <source>
        <strain evidence="1">AN17-2</strain>
    </source>
</reference>
<protein>
    <submittedName>
        <fullName evidence="1">Lipopolysaccharide biosynthesis protein RfbH</fullName>
    </submittedName>
</protein>
<sequence>MIDRAQIFEKVVDYYKQDQQRTEFISGKTYIPASGKVVDECDLTNLIDASLDMWLTSGRYGDKFEKELSKFLGVKYTSLVNSGSSANLLAVSALTSHKLGKRRLKKGDEVITVAAGFPTTVAPIIQNGLIPVFVDVELRTYNIKVNDLEKALSEKTRAIIVAHTLGNPFDLNKIIEFAKKHDLWIIEDNCDALGSKYDGKYTGTFGHISTYSFYPAHHITMGEGGAVVTNDIQLHNIIRSIRDWGRDCICPPGKDNCCGHRFTQQHGELPMGYDHKYVYSHFGYNLKVTDMQAAIGVSQLKKLPAFIEKRKNNFCKIYEGLKDLNGFLILPEPTKNTEPSWFGFPITIKENNKYTRNSLIQFLEENKVGTRLLFAGNILKQPLFTENKVEYRVATELKNTDMIMKNTFWIGVWPGIGDKQIQYILKNFKQYFS</sequence>
<organism evidence="1 2">
    <name type="scientific">Vallitalea maricola</name>
    <dbReference type="NCBI Taxonomy" id="3074433"/>
    <lineage>
        <taxon>Bacteria</taxon>
        <taxon>Bacillati</taxon>
        <taxon>Bacillota</taxon>
        <taxon>Clostridia</taxon>
        <taxon>Lachnospirales</taxon>
        <taxon>Vallitaleaceae</taxon>
        <taxon>Vallitalea</taxon>
    </lineage>
</organism>
<name>A0ACB5UK13_9FIRM</name>